<evidence type="ECO:0000313" key="1">
    <source>
        <dbReference type="EMBL" id="BAM80893.1"/>
    </source>
</evidence>
<dbReference type="OMA" id="MPNISAR"/>
<accession>M1VIG8</accession>
<dbReference type="GeneID" id="16994733"/>
<dbReference type="PANTHER" id="PTHR41752">
    <property type="entry name" value="PROFILIN"/>
    <property type="match status" value="1"/>
</dbReference>
<dbReference type="Gramene" id="CML325CT">
    <property type="protein sequence ID" value="CML325CT"/>
    <property type="gene ID" value="CML325C"/>
</dbReference>
<evidence type="ECO:0000313" key="2">
    <source>
        <dbReference type="Proteomes" id="UP000007014"/>
    </source>
</evidence>
<protein>
    <recommendedName>
        <fullName evidence="3">Profilin</fullName>
    </recommendedName>
</protein>
<dbReference type="PANTHER" id="PTHR41752:SF1">
    <property type="entry name" value="PROFILIN"/>
    <property type="match status" value="1"/>
</dbReference>
<sequence length="211" mass="23497">MATGPEFVVIGHRNPSISSESTWDEYFEDVSSSRPSWAWSERSPSLSTATSETGTLAGASTPLAASLARRYEWHRLLLTAADGSVLLQHNFESEWIKTVCESYQTLFRSRESAMRAGLGLGARHYDVHCWYPMTSDRQEPRIALVYGRRGTAIQGEGFGVGKREDGVVFLVVFRFPLLTAEGVTALRTFLRRFHPNMLQMNDTDAASDSVA</sequence>
<dbReference type="Proteomes" id="UP000007014">
    <property type="component" value="Chromosome 12"/>
</dbReference>
<dbReference type="RefSeq" id="XP_005536929.1">
    <property type="nucleotide sequence ID" value="XM_005536872.1"/>
</dbReference>
<keyword evidence="2" id="KW-1185">Reference proteome</keyword>
<organism evidence="1 2">
    <name type="scientific">Cyanidioschyzon merolae (strain NIES-3377 / 10D)</name>
    <name type="common">Unicellular red alga</name>
    <dbReference type="NCBI Taxonomy" id="280699"/>
    <lineage>
        <taxon>Eukaryota</taxon>
        <taxon>Rhodophyta</taxon>
        <taxon>Bangiophyceae</taxon>
        <taxon>Cyanidiales</taxon>
        <taxon>Cyanidiaceae</taxon>
        <taxon>Cyanidioschyzon</taxon>
    </lineage>
</organism>
<dbReference type="KEGG" id="cme:CYME_CML325C"/>
<dbReference type="AlphaFoldDB" id="M1VIG8"/>
<gene>
    <name evidence="1" type="ORF">CYME_CML325C</name>
</gene>
<evidence type="ECO:0008006" key="3">
    <source>
        <dbReference type="Google" id="ProtNLM"/>
    </source>
</evidence>
<proteinExistence type="predicted"/>
<name>M1VIG8_CYAM1</name>
<dbReference type="OrthoDB" id="10259541at2759"/>
<reference evidence="1 2" key="1">
    <citation type="journal article" date="2004" name="Nature">
        <title>Genome sequence of the ultrasmall unicellular red alga Cyanidioschyzon merolae 10D.</title>
        <authorList>
            <person name="Matsuzaki M."/>
            <person name="Misumi O."/>
            <person name="Shin-i T."/>
            <person name="Maruyama S."/>
            <person name="Takahara M."/>
            <person name="Miyagishima S."/>
            <person name="Mori T."/>
            <person name="Nishida K."/>
            <person name="Yagisawa F."/>
            <person name="Nishida K."/>
            <person name="Yoshida Y."/>
            <person name="Nishimura Y."/>
            <person name="Nakao S."/>
            <person name="Kobayashi T."/>
            <person name="Momoyama Y."/>
            <person name="Higashiyama T."/>
            <person name="Minoda A."/>
            <person name="Sano M."/>
            <person name="Nomoto H."/>
            <person name="Oishi K."/>
            <person name="Hayashi H."/>
            <person name="Ohta F."/>
            <person name="Nishizaka S."/>
            <person name="Haga S."/>
            <person name="Miura S."/>
            <person name="Morishita T."/>
            <person name="Kabeya Y."/>
            <person name="Terasawa K."/>
            <person name="Suzuki Y."/>
            <person name="Ishii Y."/>
            <person name="Asakawa S."/>
            <person name="Takano H."/>
            <person name="Ohta N."/>
            <person name="Kuroiwa H."/>
            <person name="Tanaka K."/>
            <person name="Shimizu N."/>
            <person name="Sugano S."/>
            <person name="Sato N."/>
            <person name="Nozaki H."/>
            <person name="Ogasawara N."/>
            <person name="Kohara Y."/>
            <person name="Kuroiwa T."/>
        </authorList>
    </citation>
    <scope>NUCLEOTIDE SEQUENCE [LARGE SCALE GENOMIC DNA]</scope>
    <source>
        <strain evidence="1 2">10D</strain>
    </source>
</reference>
<dbReference type="HOGENOM" id="CLU_1306433_0_0_1"/>
<dbReference type="EMBL" id="AP006494">
    <property type="protein sequence ID" value="BAM80893.1"/>
    <property type="molecule type" value="Genomic_DNA"/>
</dbReference>
<reference evidence="1 2" key="2">
    <citation type="journal article" date="2007" name="BMC Biol.">
        <title>A 100%-complete sequence reveals unusually simple genomic features in the hot-spring red alga Cyanidioschyzon merolae.</title>
        <authorList>
            <person name="Nozaki H."/>
            <person name="Takano H."/>
            <person name="Misumi O."/>
            <person name="Terasawa K."/>
            <person name="Matsuzaki M."/>
            <person name="Maruyama S."/>
            <person name="Nishida K."/>
            <person name="Yagisawa F."/>
            <person name="Yoshida Y."/>
            <person name="Fujiwara T."/>
            <person name="Takio S."/>
            <person name="Tamura K."/>
            <person name="Chung S.J."/>
            <person name="Nakamura S."/>
            <person name="Kuroiwa H."/>
            <person name="Tanaka K."/>
            <person name="Sato N."/>
            <person name="Kuroiwa T."/>
        </authorList>
    </citation>
    <scope>NUCLEOTIDE SEQUENCE [LARGE SCALE GENOMIC DNA]</scope>
    <source>
        <strain evidence="1 2">10D</strain>
    </source>
</reference>